<evidence type="ECO:0000256" key="3">
    <source>
        <dbReference type="ARBA" id="ARBA00023054"/>
    </source>
</evidence>
<feature type="domain" description="IFT81 calponin homology" evidence="9">
    <location>
        <begin position="2"/>
        <end position="121"/>
    </location>
</feature>
<feature type="coiled-coil region" evidence="7">
    <location>
        <begin position="305"/>
        <end position="376"/>
    </location>
</feature>
<evidence type="ECO:0000256" key="2">
    <source>
        <dbReference type="ARBA" id="ARBA00022794"/>
    </source>
</evidence>
<keyword evidence="10" id="KW-0282">Flagellum</keyword>
<evidence type="ECO:0000313" key="10">
    <source>
        <dbReference type="EMBL" id="JAC66258.1"/>
    </source>
</evidence>
<keyword evidence="5" id="KW-0966">Cell projection</keyword>
<feature type="region of interest" description="Disordered" evidence="8">
    <location>
        <begin position="382"/>
        <end position="405"/>
    </location>
</feature>
<evidence type="ECO:0000259" key="9">
    <source>
        <dbReference type="Pfam" id="PF18383"/>
    </source>
</evidence>
<dbReference type="Gene3D" id="1.10.418.70">
    <property type="entry name" value="Intraflagellar transport protein 81, N-terminal domain"/>
    <property type="match status" value="1"/>
</dbReference>
<sequence length="684" mass="77934">MDLHFIVDKLNSEPFNYDITLIGLSEKTPSETLQLLNDVFHTVSPKHPKMDVSKEPVEQVVQKLMEFLRTVKYRPEMDQIQFRQLMAQADSTVVHPVLKWVLSQTEVLSKRAFVGYYMTPVLMPAEHALAPDVAELRAEIIDLQQQFAELHKMREDQLALNKDPQVLKERSNKLEKEKETLKEKIARVKDKTGGVKDLKRLHEACSALRKQQDEEVELSQKLTAQRQQLNHVEQKYQRSMARLREFRNSAIDGTATGILEQARDEHARLRETINEKLPRDMEKRQKRLQIVQQVLSDGFNTEADLYTLKQRLDEINADIAAVTERRQRAEKEAQGNKAYQQLRSTQQMANVVAKKKEEIMAKLERLADKKESLETEYGRRVAHEDGGMAQPSQDAQANPGGASESDYKAKYAEIKSKLPVYKERKKLMGDLEGELSVLERTLDVLGEKEQELMAEVSQIEREKGVLGFSETQASLEKVSEAKSAIDEEKGSMLEEISRTVTEINQAIKDRKSNLAPQIKDLRTMRTQFQEREVQHAEKKKAFESAKAGYESKLSKLDGEVAGYKAEIAEAESSYHQANCRLKIADVSIGRVTQGSESLDLRDKLQRRVKEAEEENQGLKSRHKHLKDSAAPSQDQMVMLRDLKRLIDTKMQVLKKGNVGQFGSAAFGSAEPSTFSTEMGNMMVL</sequence>
<dbReference type="PANTHER" id="PTHR15614">
    <property type="entry name" value="INTRAFLAGELLAR TRANSPORT PROTEIN 81 HOMOLOG"/>
    <property type="match status" value="1"/>
</dbReference>
<evidence type="ECO:0000256" key="1">
    <source>
        <dbReference type="ARBA" id="ARBA00004138"/>
    </source>
</evidence>
<comment type="subcellular location">
    <subcellularLocation>
        <location evidence="1">Cell projection</location>
        <location evidence="1">Cilium</location>
    </subcellularLocation>
</comment>
<dbReference type="GO" id="GO:0042073">
    <property type="term" value="P:intraciliary transport"/>
    <property type="evidence" value="ECO:0007669"/>
    <property type="project" value="InterPro"/>
</dbReference>
<feature type="coiled-coil region" evidence="7">
    <location>
        <begin position="133"/>
        <end position="249"/>
    </location>
</feature>
<name>A0A061R2Q9_9CHLO</name>
<dbReference type="Pfam" id="PF18383">
    <property type="entry name" value="IFT81_CH"/>
    <property type="match status" value="1"/>
</dbReference>
<reference evidence="10" key="1">
    <citation type="submission" date="2014-05" db="EMBL/GenBank/DDBJ databases">
        <title>The transcriptome of the halophilic microalga Tetraselmis sp. GSL018 isolated from the Great Salt Lake, Utah.</title>
        <authorList>
            <person name="Jinkerson R.E."/>
            <person name="D'Adamo S."/>
            <person name="Posewitz M.C."/>
        </authorList>
    </citation>
    <scope>NUCLEOTIDE SEQUENCE</scope>
    <source>
        <strain evidence="10">GSL018</strain>
    </source>
</reference>
<accession>A0A061R2Q9</accession>
<evidence type="ECO:0000256" key="5">
    <source>
        <dbReference type="ARBA" id="ARBA00023273"/>
    </source>
</evidence>
<keyword evidence="4" id="KW-0969">Cilium</keyword>
<dbReference type="InterPro" id="IPR029600">
    <property type="entry name" value="IFT81"/>
</dbReference>
<dbReference type="AlphaFoldDB" id="A0A061R2Q9"/>
<keyword evidence="3 7" id="KW-0175">Coiled coil</keyword>
<gene>
    <name evidence="10" type="ORF">TSPGSL018_14113</name>
</gene>
<evidence type="ECO:0000256" key="8">
    <source>
        <dbReference type="SAM" id="MobiDB-lite"/>
    </source>
</evidence>
<comment type="similarity">
    <text evidence="6">Belongs to the IFT81 family.</text>
</comment>
<dbReference type="EMBL" id="GBEZ01020414">
    <property type="protein sequence ID" value="JAC66258.1"/>
    <property type="molecule type" value="Transcribed_RNA"/>
</dbReference>
<dbReference type="InterPro" id="IPR041146">
    <property type="entry name" value="IFT81_CH"/>
</dbReference>
<dbReference type="PANTHER" id="PTHR15614:SF2">
    <property type="entry name" value="INTRAFLAGELLAR TRANSPORT PROTEIN 81 HOMOLOG"/>
    <property type="match status" value="1"/>
</dbReference>
<protein>
    <submittedName>
        <fullName evidence="10">Intraflagellar transport protein 81-like</fullName>
    </submittedName>
</protein>
<feature type="region of interest" description="Disordered" evidence="8">
    <location>
        <begin position="612"/>
        <end position="633"/>
    </location>
</feature>
<feature type="coiled-coil region" evidence="7">
    <location>
        <begin position="428"/>
        <end position="462"/>
    </location>
</feature>
<dbReference type="GO" id="GO:0030992">
    <property type="term" value="C:intraciliary transport particle B"/>
    <property type="evidence" value="ECO:0007669"/>
    <property type="project" value="InterPro"/>
</dbReference>
<dbReference type="GO" id="GO:0036064">
    <property type="term" value="C:ciliary basal body"/>
    <property type="evidence" value="ECO:0007669"/>
    <property type="project" value="TreeGrafter"/>
</dbReference>
<dbReference type="GO" id="GO:0060271">
    <property type="term" value="P:cilium assembly"/>
    <property type="evidence" value="ECO:0007669"/>
    <property type="project" value="InterPro"/>
</dbReference>
<evidence type="ECO:0000256" key="7">
    <source>
        <dbReference type="SAM" id="Coils"/>
    </source>
</evidence>
<keyword evidence="2" id="KW-0970">Cilium biogenesis/degradation</keyword>
<evidence type="ECO:0000256" key="6">
    <source>
        <dbReference type="ARBA" id="ARBA00043983"/>
    </source>
</evidence>
<proteinExistence type="inferred from homology"/>
<dbReference type="InterPro" id="IPR043016">
    <property type="entry name" value="IFT81_N_sf"/>
</dbReference>
<evidence type="ECO:0000256" key="4">
    <source>
        <dbReference type="ARBA" id="ARBA00023069"/>
    </source>
</evidence>
<organism evidence="10">
    <name type="scientific">Tetraselmis sp. GSL018</name>
    <dbReference type="NCBI Taxonomy" id="582737"/>
    <lineage>
        <taxon>Eukaryota</taxon>
        <taxon>Viridiplantae</taxon>
        <taxon>Chlorophyta</taxon>
        <taxon>core chlorophytes</taxon>
        <taxon>Chlorodendrophyceae</taxon>
        <taxon>Chlorodendrales</taxon>
        <taxon>Chlorodendraceae</taxon>
        <taxon>Tetraselmis</taxon>
    </lineage>
</organism>
<dbReference type="GO" id="GO:0015631">
    <property type="term" value="F:tubulin binding"/>
    <property type="evidence" value="ECO:0007669"/>
    <property type="project" value="InterPro"/>
</dbReference>